<feature type="region of interest" description="Disordered" evidence="2">
    <location>
        <begin position="307"/>
        <end position="451"/>
    </location>
</feature>
<proteinExistence type="predicted"/>
<feature type="compositionally biased region" description="Low complexity" evidence="2">
    <location>
        <begin position="394"/>
        <end position="419"/>
    </location>
</feature>
<feature type="region of interest" description="Disordered" evidence="2">
    <location>
        <begin position="227"/>
        <end position="288"/>
    </location>
</feature>
<accession>A0A9P6T9F6</accession>
<feature type="coiled-coil region" evidence="1">
    <location>
        <begin position="98"/>
        <end position="128"/>
    </location>
</feature>
<feature type="compositionally biased region" description="Polar residues" evidence="2">
    <location>
        <begin position="263"/>
        <end position="288"/>
    </location>
</feature>
<feature type="compositionally biased region" description="Basic and acidic residues" evidence="2">
    <location>
        <begin position="420"/>
        <end position="436"/>
    </location>
</feature>
<gene>
    <name evidence="3" type="ORF">CROQUDRAFT_174213</name>
</gene>
<feature type="compositionally biased region" description="Polar residues" evidence="2">
    <location>
        <begin position="438"/>
        <end position="449"/>
    </location>
</feature>
<reference evidence="3" key="1">
    <citation type="submission" date="2013-11" db="EMBL/GenBank/DDBJ databases">
        <title>Genome sequence of the fusiform rust pathogen reveals effectors for host alternation and coevolution with pine.</title>
        <authorList>
            <consortium name="DOE Joint Genome Institute"/>
            <person name="Smith K."/>
            <person name="Pendleton A."/>
            <person name="Kubisiak T."/>
            <person name="Anderson C."/>
            <person name="Salamov A."/>
            <person name="Aerts A."/>
            <person name="Riley R."/>
            <person name="Clum A."/>
            <person name="Lindquist E."/>
            <person name="Ence D."/>
            <person name="Campbell M."/>
            <person name="Kronenberg Z."/>
            <person name="Feau N."/>
            <person name="Dhillon B."/>
            <person name="Hamelin R."/>
            <person name="Burleigh J."/>
            <person name="Smith J."/>
            <person name="Yandell M."/>
            <person name="Nelson C."/>
            <person name="Grigoriev I."/>
            <person name="Davis J."/>
        </authorList>
    </citation>
    <scope>NUCLEOTIDE SEQUENCE</scope>
    <source>
        <strain evidence="3">G11</strain>
    </source>
</reference>
<protein>
    <recommendedName>
        <fullName evidence="5">MIT domain-containing protein</fullName>
    </recommendedName>
</protein>
<feature type="compositionally biased region" description="Low complexity" evidence="2">
    <location>
        <begin position="26"/>
        <end position="36"/>
    </location>
</feature>
<feature type="compositionally biased region" description="Low complexity" evidence="2">
    <location>
        <begin position="349"/>
        <end position="367"/>
    </location>
</feature>
<feature type="compositionally biased region" description="Basic and acidic residues" evidence="2">
    <location>
        <begin position="307"/>
        <end position="330"/>
    </location>
</feature>
<keyword evidence="1" id="KW-0175">Coiled coil</keyword>
<organism evidence="3 4">
    <name type="scientific">Cronartium quercuum f. sp. fusiforme G11</name>
    <dbReference type="NCBI Taxonomy" id="708437"/>
    <lineage>
        <taxon>Eukaryota</taxon>
        <taxon>Fungi</taxon>
        <taxon>Dikarya</taxon>
        <taxon>Basidiomycota</taxon>
        <taxon>Pucciniomycotina</taxon>
        <taxon>Pucciniomycetes</taxon>
        <taxon>Pucciniales</taxon>
        <taxon>Coleosporiaceae</taxon>
        <taxon>Cronartium</taxon>
    </lineage>
</organism>
<dbReference type="EMBL" id="MU167316">
    <property type="protein sequence ID" value="KAG0143545.1"/>
    <property type="molecule type" value="Genomic_DNA"/>
</dbReference>
<feature type="compositionally biased region" description="Low complexity" evidence="2">
    <location>
        <begin position="1"/>
        <end position="10"/>
    </location>
</feature>
<dbReference type="AlphaFoldDB" id="A0A9P6T9F6"/>
<name>A0A9P6T9F6_9BASI</name>
<evidence type="ECO:0000256" key="2">
    <source>
        <dbReference type="SAM" id="MobiDB-lite"/>
    </source>
</evidence>
<evidence type="ECO:0000313" key="4">
    <source>
        <dbReference type="Proteomes" id="UP000886653"/>
    </source>
</evidence>
<evidence type="ECO:0000313" key="3">
    <source>
        <dbReference type="EMBL" id="KAG0143545.1"/>
    </source>
</evidence>
<evidence type="ECO:0000256" key="1">
    <source>
        <dbReference type="SAM" id="Coils"/>
    </source>
</evidence>
<evidence type="ECO:0008006" key="5">
    <source>
        <dbReference type="Google" id="ProtNLM"/>
    </source>
</evidence>
<dbReference type="PANTHER" id="PTHR37327:SF1">
    <property type="entry name" value="MICROTUBULE INTERACTING AND TRANSPORT DOMAIN-CONTAINING PROTEIN"/>
    <property type="match status" value="1"/>
</dbReference>
<comment type="caution">
    <text evidence="3">The sequence shown here is derived from an EMBL/GenBank/DDBJ whole genome shotgun (WGS) entry which is preliminary data.</text>
</comment>
<feature type="region of interest" description="Disordered" evidence="2">
    <location>
        <begin position="1"/>
        <end position="44"/>
    </location>
</feature>
<feature type="region of interest" description="Disordered" evidence="2">
    <location>
        <begin position="496"/>
        <end position="519"/>
    </location>
</feature>
<dbReference type="Proteomes" id="UP000886653">
    <property type="component" value="Unassembled WGS sequence"/>
</dbReference>
<sequence length="791" mass="88835">MTSSSDSNLDSPPPSSSSFLHHQDQSLTSSPTTTPSNHHPYQQTSNTSIKLRDHHQRFDSSNAASSNQHPSKTVLTIALAKAQSAVLLDTALQIPEAIEAYTQAVLLLEEVIEKIEEIGLEREQKELESLLRDQAKDKIWSEEIWNKLNDEKNVERRLEIEEKLKDRELKWHEKRLRMEKRKKARSEEEDRLIGIHNTYASRIRELEAELVHVGNHQMIHQIETDSSHNLPAESPTHNNLPKSFLDDYSPESKPSPLPKSPLRINSQKRTSSSPNLLTPILNLSNHNTIPNTIEEDSIINFRRSFGSDKTAREEEKDKLGTMKSSNRDRSSSSVSGGSGLGKQNKSNESLATSTRTSISSSIKPSNHSHIDDELKSPVRPSNRLNKRSESIEPINLSNNHKNINNTTILVSSSSSSSSSNDHKKVSVKPLELDPRLINKSTDSSANSPGLVSIIKSHPSPPLPTPHIVNRRPSNASMIIPTQVPISIPMRMRAYSQPGKRVPSNSNPPALPSTLRKTSVPITNPSQFKPSTYAHAHSNATLNLNTNQQMKINEQMKSITPIRKPFHLMKLIRNTISNGGYLTNKLYIPKQLWTQTGIRIQNLETKIKLIEILEASLEIFLKDLKEVNLFSKIENFEISLKTIEVSLGKKLGLGFKGDSNRSFQTDLNNNGKLFQNNNPVGVVVGGKHKNHHNTHNLNGFVNRLGKGIDRITIGRNASDLFIVYVESISRLFNKSQLIDDHLINLSNNNKSLEIKFKKISEFYSIIICRFVVTDLGLLLDKYVKRGGNWCSD</sequence>
<dbReference type="PANTHER" id="PTHR37327">
    <property type="entry name" value="CHROMOSOME 1, WHOLE GENOME SHOTGUN SEQUENCE"/>
    <property type="match status" value="1"/>
</dbReference>
<dbReference type="OrthoDB" id="2245455at2759"/>
<keyword evidence="4" id="KW-1185">Reference proteome</keyword>